<proteinExistence type="predicted"/>
<organism evidence="1 2">
    <name type="scientific">Manduca sexta</name>
    <name type="common">Tobacco hawkmoth</name>
    <name type="synonym">Tobacco hornworm</name>
    <dbReference type="NCBI Taxonomy" id="7130"/>
    <lineage>
        <taxon>Eukaryota</taxon>
        <taxon>Metazoa</taxon>
        <taxon>Ecdysozoa</taxon>
        <taxon>Arthropoda</taxon>
        <taxon>Hexapoda</taxon>
        <taxon>Insecta</taxon>
        <taxon>Pterygota</taxon>
        <taxon>Neoptera</taxon>
        <taxon>Endopterygota</taxon>
        <taxon>Lepidoptera</taxon>
        <taxon>Glossata</taxon>
        <taxon>Ditrysia</taxon>
        <taxon>Bombycoidea</taxon>
        <taxon>Sphingidae</taxon>
        <taxon>Sphinginae</taxon>
        <taxon>Sphingini</taxon>
        <taxon>Manduca</taxon>
    </lineage>
</organism>
<dbReference type="AlphaFoldDB" id="A0A921YLU4"/>
<gene>
    <name evidence="1" type="ORF">O3G_MSEX001957</name>
</gene>
<protein>
    <submittedName>
        <fullName evidence="1">Uncharacterized protein</fullName>
    </submittedName>
</protein>
<sequence>MLRRGGSARLGPQRVLQLLERRGGVARGVRRALQLLPQQAAGHHQEQAVRV</sequence>
<dbReference type="EMBL" id="JH668288">
    <property type="protein sequence ID" value="KAG6441824.1"/>
    <property type="molecule type" value="Genomic_DNA"/>
</dbReference>
<dbReference type="Proteomes" id="UP000791440">
    <property type="component" value="Unassembled WGS sequence"/>
</dbReference>
<comment type="caution">
    <text evidence="1">The sequence shown here is derived from an EMBL/GenBank/DDBJ whole genome shotgun (WGS) entry which is preliminary data.</text>
</comment>
<accession>A0A921YLU4</accession>
<name>A0A921YLU4_MANSE</name>
<evidence type="ECO:0000313" key="1">
    <source>
        <dbReference type="EMBL" id="KAG6441825.1"/>
    </source>
</evidence>
<reference evidence="1" key="2">
    <citation type="submission" date="2020-12" db="EMBL/GenBank/DDBJ databases">
        <authorList>
            <person name="Kanost M."/>
        </authorList>
    </citation>
    <scope>NUCLEOTIDE SEQUENCE</scope>
</reference>
<keyword evidence="2" id="KW-1185">Reference proteome</keyword>
<dbReference type="EMBL" id="JH668288">
    <property type="protein sequence ID" value="KAG6441825.1"/>
    <property type="molecule type" value="Genomic_DNA"/>
</dbReference>
<evidence type="ECO:0000313" key="2">
    <source>
        <dbReference type="Proteomes" id="UP000791440"/>
    </source>
</evidence>
<reference evidence="1" key="1">
    <citation type="journal article" date="2016" name="Insect Biochem. Mol. Biol.">
        <title>Multifaceted biological insights from a draft genome sequence of the tobacco hornworm moth, Manduca sexta.</title>
        <authorList>
            <person name="Kanost M.R."/>
            <person name="Arrese E.L."/>
            <person name="Cao X."/>
            <person name="Chen Y.R."/>
            <person name="Chellapilla S."/>
            <person name="Goldsmith M.R."/>
            <person name="Grosse-Wilde E."/>
            <person name="Heckel D.G."/>
            <person name="Herndon N."/>
            <person name="Jiang H."/>
            <person name="Papanicolaou A."/>
            <person name="Qu J."/>
            <person name="Soulages J.L."/>
            <person name="Vogel H."/>
            <person name="Walters J."/>
            <person name="Waterhouse R.M."/>
            <person name="Ahn S.J."/>
            <person name="Almeida F.C."/>
            <person name="An C."/>
            <person name="Aqrawi P."/>
            <person name="Bretschneider A."/>
            <person name="Bryant W.B."/>
            <person name="Bucks S."/>
            <person name="Chao H."/>
            <person name="Chevignon G."/>
            <person name="Christen J.M."/>
            <person name="Clarke D.F."/>
            <person name="Dittmer N.T."/>
            <person name="Ferguson L.C.F."/>
            <person name="Garavelou S."/>
            <person name="Gordon K.H.J."/>
            <person name="Gunaratna R.T."/>
            <person name="Han Y."/>
            <person name="Hauser F."/>
            <person name="He Y."/>
            <person name="Heidel-Fischer H."/>
            <person name="Hirsh A."/>
            <person name="Hu Y."/>
            <person name="Jiang H."/>
            <person name="Kalra D."/>
            <person name="Klinner C."/>
            <person name="Konig C."/>
            <person name="Kovar C."/>
            <person name="Kroll A.R."/>
            <person name="Kuwar S.S."/>
            <person name="Lee S.L."/>
            <person name="Lehman R."/>
            <person name="Li K."/>
            <person name="Li Z."/>
            <person name="Liang H."/>
            <person name="Lovelace S."/>
            <person name="Lu Z."/>
            <person name="Mansfield J.H."/>
            <person name="McCulloch K.J."/>
            <person name="Mathew T."/>
            <person name="Morton B."/>
            <person name="Muzny D.M."/>
            <person name="Neunemann D."/>
            <person name="Ongeri F."/>
            <person name="Pauchet Y."/>
            <person name="Pu L.L."/>
            <person name="Pyrousis I."/>
            <person name="Rao X.J."/>
            <person name="Redding A."/>
            <person name="Roesel C."/>
            <person name="Sanchez-Gracia A."/>
            <person name="Schaack S."/>
            <person name="Shukla A."/>
            <person name="Tetreau G."/>
            <person name="Wang Y."/>
            <person name="Xiong G.H."/>
            <person name="Traut W."/>
            <person name="Walsh T.K."/>
            <person name="Worley K.C."/>
            <person name="Wu D."/>
            <person name="Wu W."/>
            <person name="Wu Y.Q."/>
            <person name="Zhang X."/>
            <person name="Zou Z."/>
            <person name="Zucker H."/>
            <person name="Briscoe A.D."/>
            <person name="Burmester T."/>
            <person name="Clem R.J."/>
            <person name="Feyereisen R."/>
            <person name="Grimmelikhuijzen C.J.P."/>
            <person name="Hamodrakas S.J."/>
            <person name="Hansson B.S."/>
            <person name="Huguet E."/>
            <person name="Jermiin L.S."/>
            <person name="Lan Q."/>
            <person name="Lehman H.K."/>
            <person name="Lorenzen M."/>
            <person name="Merzendorfer H."/>
            <person name="Michalopoulos I."/>
            <person name="Morton D.B."/>
            <person name="Muthukrishnan S."/>
            <person name="Oakeshott J.G."/>
            <person name="Palmer W."/>
            <person name="Park Y."/>
            <person name="Passarelli A.L."/>
            <person name="Rozas J."/>
            <person name="Schwartz L.M."/>
            <person name="Smith W."/>
            <person name="Southgate A."/>
            <person name="Vilcinskas A."/>
            <person name="Vogt R."/>
            <person name="Wang P."/>
            <person name="Werren J."/>
            <person name="Yu X.Q."/>
            <person name="Zhou J.J."/>
            <person name="Brown S.J."/>
            <person name="Scherer S.E."/>
            <person name="Richards S."/>
            <person name="Blissard G.W."/>
        </authorList>
    </citation>
    <scope>NUCLEOTIDE SEQUENCE</scope>
</reference>